<dbReference type="CDD" id="cd06173">
    <property type="entry name" value="MFS_MefA_like"/>
    <property type="match status" value="1"/>
</dbReference>
<evidence type="ECO:0000256" key="5">
    <source>
        <dbReference type="ARBA" id="ARBA00023136"/>
    </source>
</evidence>
<evidence type="ECO:0000313" key="8">
    <source>
        <dbReference type="EMBL" id="MBP2321038.1"/>
    </source>
</evidence>
<feature type="transmembrane region" description="Helical" evidence="7">
    <location>
        <begin position="103"/>
        <end position="122"/>
    </location>
</feature>
<reference evidence="8 9" key="1">
    <citation type="submission" date="2021-03" db="EMBL/GenBank/DDBJ databases">
        <title>Sequencing the genomes of 1000 actinobacteria strains.</title>
        <authorList>
            <person name="Klenk H.-P."/>
        </authorList>
    </citation>
    <scope>NUCLEOTIDE SEQUENCE [LARGE SCALE GENOMIC DNA]</scope>
    <source>
        <strain evidence="8 9">DSM 46670</strain>
    </source>
</reference>
<feature type="transmembrane region" description="Helical" evidence="7">
    <location>
        <begin position="368"/>
        <end position="387"/>
    </location>
</feature>
<evidence type="ECO:0000256" key="4">
    <source>
        <dbReference type="ARBA" id="ARBA00022989"/>
    </source>
</evidence>
<dbReference type="PANTHER" id="PTHR23513:SF11">
    <property type="entry name" value="STAPHYLOFERRIN A TRANSPORTER"/>
    <property type="match status" value="1"/>
</dbReference>
<dbReference type="Proteomes" id="UP001519332">
    <property type="component" value="Unassembled WGS sequence"/>
</dbReference>
<keyword evidence="9" id="KW-1185">Reference proteome</keyword>
<comment type="subcellular location">
    <subcellularLocation>
        <location evidence="1">Cell membrane</location>
        <topology evidence="1">Multi-pass membrane protein</topology>
    </subcellularLocation>
</comment>
<keyword evidence="2" id="KW-1003">Cell membrane</keyword>
<dbReference type="InterPro" id="IPR011701">
    <property type="entry name" value="MFS"/>
</dbReference>
<keyword evidence="4 7" id="KW-1133">Transmembrane helix</keyword>
<evidence type="ECO:0000256" key="6">
    <source>
        <dbReference type="SAM" id="MobiDB-lite"/>
    </source>
</evidence>
<dbReference type="InterPro" id="IPR036259">
    <property type="entry name" value="MFS_trans_sf"/>
</dbReference>
<feature type="transmembrane region" description="Helical" evidence="7">
    <location>
        <begin position="305"/>
        <end position="328"/>
    </location>
</feature>
<feature type="transmembrane region" description="Helical" evidence="7">
    <location>
        <begin position="227"/>
        <end position="246"/>
    </location>
</feature>
<comment type="caution">
    <text evidence="8">The sequence shown here is derived from an EMBL/GenBank/DDBJ whole genome shotgun (WGS) entry which is preliminary data.</text>
</comment>
<feature type="transmembrane region" description="Helical" evidence="7">
    <location>
        <begin position="252"/>
        <end position="270"/>
    </location>
</feature>
<dbReference type="Pfam" id="PF07690">
    <property type="entry name" value="MFS_1"/>
    <property type="match status" value="1"/>
</dbReference>
<evidence type="ECO:0000256" key="7">
    <source>
        <dbReference type="SAM" id="Phobius"/>
    </source>
</evidence>
<proteinExistence type="predicted"/>
<keyword evidence="5 7" id="KW-0472">Membrane</keyword>
<evidence type="ECO:0000256" key="1">
    <source>
        <dbReference type="ARBA" id="ARBA00004651"/>
    </source>
</evidence>
<feature type="transmembrane region" description="Helical" evidence="7">
    <location>
        <begin position="79"/>
        <end position="97"/>
    </location>
</feature>
<dbReference type="SUPFAM" id="SSF103473">
    <property type="entry name" value="MFS general substrate transporter"/>
    <property type="match status" value="1"/>
</dbReference>
<keyword evidence="3 7" id="KW-0812">Transmembrane</keyword>
<dbReference type="PANTHER" id="PTHR23513">
    <property type="entry name" value="INTEGRAL MEMBRANE EFFLUX PROTEIN-RELATED"/>
    <property type="match status" value="1"/>
</dbReference>
<sequence>MQRATFTSVLAEPRFRVLFGCRSLAIVADTLRMVALSILIFTTTGSPLLAALTFGIGFAPQAIGGLLFGALSDRIRPRLLISAGYAAECVSAAILAFTRPPVWLMLLIIALVACMTPVFMGAASRLVTEVLTGDRYVLGRSLWVTASSLAQLLGLTAGGIAAAALGPRAALVVSAGLHLTACVVTRLRLPDFATPATEASSVLRQTMRVNRILFATRPIRQLLLAHWLPPAFAVGAESLIVVYVQVRGLPSSYTGLLLACIPVGMIAGNLVVGRLMVPGPRLAAPIVLLIGLPFVAFAWNPHPVLLALLAVVSGTGFSYTLGLQKAFLAVVPEVSRGQAFGLLSTGLQTLQGIGPACFGALAEIIHPSTAIAAAGGATLLTAIWLWLRMRGGFEFMEAGSAGDQQSPVPQQAGLRTSRHLGDNRAEERDL</sequence>
<accession>A0ABS4TAY4</accession>
<dbReference type="Gene3D" id="1.20.1250.20">
    <property type="entry name" value="MFS general substrate transporter like domains"/>
    <property type="match status" value="1"/>
</dbReference>
<dbReference type="EMBL" id="JAGINW010000001">
    <property type="protein sequence ID" value="MBP2321038.1"/>
    <property type="molecule type" value="Genomic_DNA"/>
</dbReference>
<feature type="transmembrane region" description="Helical" evidence="7">
    <location>
        <begin position="282"/>
        <end position="299"/>
    </location>
</feature>
<feature type="compositionally biased region" description="Basic and acidic residues" evidence="6">
    <location>
        <begin position="419"/>
        <end position="430"/>
    </location>
</feature>
<feature type="transmembrane region" description="Helical" evidence="7">
    <location>
        <begin position="142"/>
        <end position="163"/>
    </location>
</feature>
<name>A0ABS4TAY4_9PSEU</name>
<evidence type="ECO:0000256" key="2">
    <source>
        <dbReference type="ARBA" id="ARBA00022475"/>
    </source>
</evidence>
<organism evidence="8 9">
    <name type="scientific">Kibdelosporangium banguiense</name>
    <dbReference type="NCBI Taxonomy" id="1365924"/>
    <lineage>
        <taxon>Bacteria</taxon>
        <taxon>Bacillati</taxon>
        <taxon>Actinomycetota</taxon>
        <taxon>Actinomycetes</taxon>
        <taxon>Pseudonocardiales</taxon>
        <taxon>Pseudonocardiaceae</taxon>
        <taxon>Kibdelosporangium</taxon>
    </lineage>
</organism>
<feature type="transmembrane region" description="Helical" evidence="7">
    <location>
        <begin position="21"/>
        <end position="42"/>
    </location>
</feature>
<protein>
    <submittedName>
        <fullName evidence="8">MFS family arabinose efflux permease</fullName>
    </submittedName>
</protein>
<feature type="transmembrane region" description="Helical" evidence="7">
    <location>
        <begin position="48"/>
        <end position="72"/>
    </location>
</feature>
<evidence type="ECO:0000256" key="3">
    <source>
        <dbReference type="ARBA" id="ARBA00022692"/>
    </source>
</evidence>
<feature type="region of interest" description="Disordered" evidence="6">
    <location>
        <begin position="400"/>
        <end position="430"/>
    </location>
</feature>
<gene>
    <name evidence="8" type="ORF">JOF56_001423</name>
</gene>
<evidence type="ECO:0000313" key="9">
    <source>
        <dbReference type="Proteomes" id="UP001519332"/>
    </source>
</evidence>